<dbReference type="GO" id="GO:0009313">
    <property type="term" value="P:oligosaccharide catabolic process"/>
    <property type="evidence" value="ECO:0007669"/>
    <property type="project" value="TreeGrafter"/>
</dbReference>
<evidence type="ECO:0000256" key="2">
    <source>
        <dbReference type="ARBA" id="ARBA00022801"/>
    </source>
</evidence>
<accession>A0AB37RK21</accession>
<gene>
    <name evidence="5" type="ORF">D6U17_06210</name>
</gene>
<dbReference type="PANTHER" id="PTHR10357:SF179">
    <property type="entry name" value="NEUTRAL AND BASIC AMINO ACID TRANSPORT PROTEIN RBAT"/>
    <property type="match status" value="1"/>
</dbReference>
<dbReference type="InterPro" id="IPR017853">
    <property type="entry name" value="GH"/>
</dbReference>
<evidence type="ECO:0000256" key="3">
    <source>
        <dbReference type="ARBA" id="ARBA00023295"/>
    </source>
</evidence>
<sequence length="555" mass="63718">MQTNWWQKEVFYQIYPASFKDANNDGVGDLQGIIQMLPKLKQLGITTIWLSPIYQSPMVDNGYDISDYQAIDPRFGSMADFDQLMAVSKQLGLKVILDLVINHTSDQHAWFQSAIKSSKSPYRDFYIIRRGRDGNPPNNWRSNFGKGSSWTLLPGSQDEYYHHVFSKQQPDLNWENPELRQRLYQMINWWLAKGVAGFRIDAITFIKKDQDFAAITPDGVDGLGKVKRKAENRPGIEKFLTELNDATFKPANAVTVGEASGVGYEQLGQFIGKKGYFSMIFDFHYADIDIASGSEWYRRINWTPTDLRHAIFKSQMAIQKVGWGANFFENHDQPRSINKYIQAPAYRNAIGAKALALLYFNLRGCPFIYQGQELGVTNVHRESISAFNDLSSHDNYDRAIEEGYSKEAALEFVNARSRDNARLPYPWDNSINHGFNSGAKPWIALDQQHTNVNWQSEQLDSNSAWHFYQAMIKLRQSSNLSHDLIEGDFQPLTSSCEQVIAYQRGHHVQVYVNLSEKQLNLTLPNGKLRLNNYEHYQKNTLKPYQAILFEVNSNE</sequence>
<comment type="similarity">
    <text evidence="1">Belongs to the glycosyl hydrolase 13 family.</text>
</comment>
<dbReference type="AlphaFoldDB" id="A0AB37RK21"/>
<dbReference type="InterPro" id="IPR045857">
    <property type="entry name" value="O16G_dom_2"/>
</dbReference>
<keyword evidence="3" id="KW-0326">Glycosidase</keyword>
<dbReference type="PANTHER" id="PTHR10357">
    <property type="entry name" value="ALPHA-AMYLASE FAMILY MEMBER"/>
    <property type="match status" value="1"/>
</dbReference>
<reference evidence="5 6" key="1">
    <citation type="submission" date="2018-10" db="EMBL/GenBank/DDBJ databases">
        <title>Genome sequences of five Lactobacillus pentosus strains isolated from brines of traditionally fermented spanish-style green table olives and differences between them.</title>
        <authorList>
            <person name="Jimenez Diaz R."/>
        </authorList>
    </citation>
    <scope>NUCLEOTIDE SEQUENCE [LARGE SCALE GENOMIC DNA]</scope>
    <source>
        <strain evidence="5 6">IG8</strain>
    </source>
</reference>
<feature type="domain" description="Glycosyl hydrolase family 13 catalytic" evidence="4">
    <location>
        <begin position="13"/>
        <end position="422"/>
    </location>
</feature>
<protein>
    <submittedName>
        <fullName evidence="5">Alpha-glucosidase</fullName>
    </submittedName>
</protein>
<evidence type="ECO:0000259" key="4">
    <source>
        <dbReference type="SMART" id="SM00642"/>
    </source>
</evidence>
<dbReference type="Gene3D" id="2.60.40.1180">
    <property type="entry name" value="Golgi alpha-mannosidase II"/>
    <property type="match status" value="1"/>
</dbReference>
<keyword evidence="2" id="KW-0378">Hydrolase</keyword>
<dbReference type="SMART" id="SM00642">
    <property type="entry name" value="Aamy"/>
    <property type="match status" value="1"/>
</dbReference>
<dbReference type="FunFam" id="3.90.400.10:FF:000002">
    <property type="entry name" value="Sucrose isomerase"/>
    <property type="match status" value="1"/>
</dbReference>
<dbReference type="SUPFAM" id="SSF51011">
    <property type="entry name" value="Glycosyl hydrolase domain"/>
    <property type="match status" value="1"/>
</dbReference>
<proteinExistence type="inferred from homology"/>
<dbReference type="Gene3D" id="3.90.400.10">
    <property type="entry name" value="Oligo-1,6-glucosidase, Domain 2"/>
    <property type="match status" value="1"/>
</dbReference>
<dbReference type="Gene3D" id="3.20.20.80">
    <property type="entry name" value="Glycosidases"/>
    <property type="match status" value="1"/>
</dbReference>
<dbReference type="EMBL" id="RDCL01000049">
    <property type="protein sequence ID" value="RMW55840.1"/>
    <property type="molecule type" value="Genomic_DNA"/>
</dbReference>
<dbReference type="InterPro" id="IPR006047">
    <property type="entry name" value="GH13_cat_dom"/>
</dbReference>
<dbReference type="FunFam" id="3.20.20.80:FF:000064">
    <property type="entry name" value="Oligo-1,6-glucosidase"/>
    <property type="match status" value="1"/>
</dbReference>
<name>A0AB37RK21_LACPE</name>
<dbReference type="CDD" id="cd11333">
    <property type="entry name" value="AmyAc_SI_OligoGlu_DGase"/>
    <property type="match status" value="1"/>
</dbReference>
<dbReference type="GO" id="GO:0004556">
    <property type="term" value="F:alpha-amylase activity"/>
    <property type="evidence" value="ECO:0007669"/>
    <property type="project" value="TreeGrafter"/>
</dbReference>
<evidence type="ECO:0000313" key="5">
    <source>
        <dbReference type="EMBL" id="RMW55840.1"/>
    </source>
</evidence>
<comment type="caution">
    <text evidence="5">The sequence shown here is derived from an EMBL/GenBank/DDBJ whole genome shotgun (WGS) entry which is preliminary data.</text>
</comment>
<evidence type="ECO:0000256" key="1">
    <source>
        <dbReference type="ARBA" id="ARBA00008061"/>
    </source>
</evidence>
<organism evidence="5 6">
    <name type="scientific">Lactiplantibacillus pentosus</name>
    <name type="common">Lactobacillus pentosus</name>
    <dbReference type="NCBI Taxonomy" id="1589"/>
    <lineage>
        <taxon>Bacteria</taxon>
        <taxon>Bacillati</taxon>
        <taxon>Bacillota</taxon>
        <taxon>Bacilli</taxon>
        <taxon>Lactobacillales</taxon>
        <taxon>Lactobacillaceae</taxon>
        <taxon>Lactiplantibacillus</taxon>
    </lineage>
</organism>
<evidence type="ECO:0000313" key="6">
    <source>
        <dbReference type="Proteomes" id="UP000281061"/>
    </source>
</evidence>
<dbReference type="RefSeq" id="WP_122211175.1">
    <property type="nucleotide sequence ID" value="NZ_JAGHKR010000008.1"/>
</dbReference>
<dbReference type="Proteomes" id="UP000281061">
    <property type="component" value="Unassembled WGS sequence"/>
</dbReference>
<dbReference type="SUPFAM" id="SSF51445">
    <property type="entry name" value="(Trans)glycosidases"/>
    <property type="match status" value="1"/>
</dbReference>
<dbReference type="Pfam" id="PF00128">
    <property type="entry name" value="Alpha-amylase"/>
    <property type="match status" value="1"/>
</dbReference>
<dbReference type="InterPro" id="IPR013780">
    <property type="entry name" value="Glyco_hydro_b"/>
</dbReference>